<comment type="caution">
    <text evidence="16">The sequence shown here is derived from an EMBL/GenBank/DDBJ whole genome shotgun (WGS) entry which is preliminary data.</text>
</comment>
<organism evidence="16 17">
    <name type="scientific">Toxocara canis</name>
    <name type="common">Canine roundworm</name>
    <dbReference type="NCBI Taxonomy" id="6265"/>
    <lineage>
        <taxon>Eukaryota</taxon>
        <taxon>Metazoa</taxon>
        <taxon>Ecdysozoa</taxon>
        <taxon>Nematoda</taxon>
        <taxon>Chromadorea</taxon>
        <taxon>Rhabditida</taxon>
        <taxon>Spirurina</taxon>
        <taxon>Ascaridomorpha</taxon>
        <taxon>Ascaridoidea</taxon>
        <taxon>Toxocaridae</taxon>
        <taxon>Toxocara</taxon>
    </lineage>
</organism>
<keyword evidence="16" id="KW-0808">Transferase</keyword>
<dbReference type="PANTHER" id="PTHR13096">
    <property type="entry name" value="MINA53 MYC INDUCED NUCLEAR ANTIGEN"/>
    <property type="match status" value="1"/>
</dbReference>
<evidence type="ECO:0000256" key="14">
    <source>
        <dbReference type="SAM" id="MobiDB-lite"/>
    </source>
</evidence>
<feature type="domain" description="JmjC" evidence="15">
    <location>
        <begin position="403"/>
        <end position="547"/>
    </location>
</feature>
<dbReference type="SUPFAM" id="SSF51197">
    <property type="entry name" value="Clavaminate synthase-like"/>
    <property type="match status" value="1"/>
</dbReference>
<dbReference type="GO" id="GO:0032453">
    <property type="term" value="F:histone H3K4 demethylase activity"/>
    <property type="evidence" value="ECO:0007669"/>
    <property type="project" value="TreeGrafter"/>
</dbReference>
<evidence type="ECO:0000256" key="9">
    <source>
        <dbReference type="ARBA" id="ARBA00023015"/>
    </source>
</evidence>
<dbReference type="InterPro" id="IPR039994">
    <property type="entry name" value="NO66-like"/>
</dbReference>
<feature type="compositionally biased region" description="Basic and acidic residues" evidence="14">
    <location>
        <begin position="150"/>
        <end position="159"/>
    </location>
</feature>
<dbReference type="Gene3D" id="2.60.120.650">
    <property type="entry name" value="Cupin"/>
    <property type="match status" value="1"/>
</dbReference>
<dbReference type="Gene3D" id="3.90.930.40">
    <property type="match status" value="1"/>
</dbReference>
<evidence type="ECO:0000256" key="6">
    <source>
        <dbReference type="ARBA" id="ARBA00022964"/>
    </source>
</evidence>
<dbReference type="Gene3D" id="1.10.10.1500">
    <property type="entry name" value="JmjC domain-containing ribosomal oxygenase (ROX), dimer domain"/>
    <property type="match status" value="1"/>
</dbReference>
<dbReference type="PANTHER" id="PTHR13096:SF8">
    <property type="entry name" value="RIBOSOMAL OXYGENASE 1"/>
    <property type="match status" value="1"/>
</dbReference>
<evidence type="ECO:0000256" key="10">
    <source>
        <dbReference type="ARBA" id="ARBA00023163"/>
    </source>
</evidence>
<feature type="region of interest" description="Disordered" evidence="14">
    <location>
        <begin position="134"/>
        <end position="160"/>
    </location>
</feature>
<evidence type="ECO:0000313" key="16">
    <source>
        <dbReference type="EMBL" id="KHN73926.1"/>
    </source>
</evidence>
<dbReference type="InterPro" id="IPR003347">
    <property type="entry name" value="JmjC_dom"/>
</dbReference>
<feature type="compositionally biased region" description="Acidic residues" evidence="14">
    <location>
        <begin position="225"/>
        <end position="241"/>
    </location>
</feature>
<sequence length="746" mass="84128">MGKLSRSKKLDKMPKQLDQGGFKSSSTNDALQDDSQEKSAFEVLKMDKKEDESLVNSALTSVGTPLASKKRRKRRGNDGIGAKRAFIRSTSEILAEKRAKVASGAKGDHPNETSLVRETAVVSKKMNGITKLLKRKRSKRTARQTALSPESKHSHKDDGEQMNVFSEIIATENKKVADNKGDRIFHKKVVRGGKIVELDELENECEHEDDALVVDSFGFDLDDGFSEGEAEDGQAGEESDVTSDVSGKDGSSEDNVNGRKTIMKKEREDFKPDVFRVILKEKAAKVDQKTIDFDELPFSKRADSLLNANDAWQWIISPMKVEEFFENVFEKKTLVILRKNPQYYGNLYSTKKFVEIIQEHYLEYGTNVNVAVYKDGERFTPNGIGKVYADELRAQLNAGHSVQFVNPQTYCDSVWHLCDAIQEMFGSFVGTNTYLTPAGTAGFAPHWDDIDAFLLQLEGRKHWKVFAPVDDDDAMPRDPSGNFSDDDMSGRTPVFDGWIEQGDLLYVPRGFIHQGYTEASTHSLHLTVSVCRRAAFVDLLEKFIPVAIASVAEKNLSMRKSLPVGYMDMAGVLPLNYSLEKKASAKIFNLLDTQLQALKEEVSNAYESAVDLMAREYLKTAVPPLLTKEERQLSANCEKGFNVLNKERTKFTTKTQIKFIRRHAQRLIFETEERCFVVHRMANSRIYEGRPEVTFDLEVELSDGFASLMNAYPEWCPVSKLNCKNDHDRLRLARVLFGNGLIMAKF</sequence>
<evidence type="ECO:0000256" key="13">
    <source>
        <dbReference type="RuleBase" id="RU366061"/>
    </source>
</evidence>
<evidence type="ECO:0000256" key="4">
    <source>
        <dbReference type="ARBA" id="ARBA00022723"/>
    </source>
</evidence>
<comment type="subcellular location">
    <subcellularLocation>
        <location evidence="1 13">Nucleus</location>
    </subcellularLocation>
</comment>
<dbReference type="GO" id="GO:0032259">
    <property type="term" value="P:methylation"/>
    <property type="evidence" value="ECO:0007669"/>
    <property type="project" value="UniProtKB-KW"/>
</dbReference>
<dbReference type="EC" id="1.14.11.27" evidence="13"/>
<dbReference type="GO" id="GO:0005506">
    <property type="term" value="F:iron ion binding"/>
    <property type="evidence" value="ECO:0007669"/>
    <property type="project" value="UniProtKB-UniRule"/>
</dbReference>
<evidence type="ECO:0000256" key="5">
    <source>
        <dbReference type="ARBA" id="ARBA00022853"/>
    </source>
</evidence>
<keyword evidence="10 13" id="KW-0804">Transcription</keyword>
<proteinExistence type="inferred from homology"/>
<keyword evidence="5" id="KW-0156">Chromatin regulator</keyword>
<accession>A0A0B2USD4</accession>
<protein>
    <recommendedName>
        <fullName evidence="13">Bifunctional lysine-specific demethylase and histidyl-hydroxylase</fullName>
        <ecNumber evidence="13">1.14.11.27</ecNumber>
    </recommendedName>
</protein>
<reference evidence="16 17" key="1">
    <citation type="submission" date="2014-11" db="EMBL/GenBank/DDBJ databases">
        <title>Genetic blueprint of the zoonotic pathogen Toxocara canis.</title>
        <authorList>
            <person name="Zhu X.-Q."/>
            <person name="Korhonen P.K."/>
            <person name="Cai H."/>
            <person name="Young N.D."/>
            <person name="Nejsum P."/>
            <person name="von Samson-Himmelstjerna G."/>
            <person name="Boag P.R."/>
            <person name="Tan P."/>
            <person name="Li Q."/>
            <person name="Min J."/>
            <person name="Yang Y."/>
            <person name="Wang X."/>
            <person name="Fang X."/>
            <person name="Hall R.S."/>
            <person name="Hofmann A."/>
            <person name="Sternberg P.W."/>
            <person name="Jex A.R."/>
            <person name="Gasser R.B."/>
        </authorList>
    </citation>
    <scope>NUCLEOTIDE SEQUENCE [LARGE SCALE GENOMIC DNA]</scope>
    <source>
        <strain evidence="16">PN_DK_2014</strain>
    </source>
</reference>
<dbReference type="InterPro" id="IPR049043">
    <property type="entry name" value="WHD_RIOX1"/>
</dbReference>
<keyword evidence="6 13" id="KW-0223">Dioxygenase</keyword>
<dbReference type="GO" id="GO:0005730">
    <property type="term" value="C:nucleolus"/>
    <property type="evidence" value="ECO:0007669"/>
    <property type="project" value="TreeGrafter"/>
</dbReference>
<evidence type="ECO:0000256" key="1">
    <source>
        <dbReference type="ARBA" id="ARBA00004123"/>
    </source>
</evidence>
<keyword evidence="8 13" id="KW-0408">Iron</keyword>
<keyword evidence="3" id="KW-0678">Repressor</keyword>
<dbReference type="Pfam" id="PF08007">
    <property type="entry name" value="JmjC_2"/>
    <property type="match status" value="1"/>
</dbReference>
<comment type="cofactor">
    <cofactor evidence="13">
        <name>Fe(2+)</name>
        <dbReference type="ChEBI" id="CHEBI:29033"/>
    </cofactor>
    <text evidence="13">Binds 1 Fe(2+) ion per subunit.</text>
</comment>
<comment type="similarity">
    <text evidence="2">Belongs to the ROX family. NO66 subfamily.</text>
</comment>
<keyword evidence="9 13" id="KW-0805">Transcription regulation</keyword>
<keyword evidence="16" id="KW-0489">Methyltransferase</keyword>
<evidence type="ECO:0000256" key="3">
    <source>
        <dbReference type="ARBA" id="ARBA00022491"/>
    </source>
</evidence>
<dbReference type="EMBL" id="JPKZ01002986">
    <property type="protein sequence ID" value="KHN73926.1"/>
    <property type="molecule type" value="Genomic_DNA"/>
</dbReference>
<dbReference type="FunFam" id="3.90.930.40:FF:000001">
    <property type="entry name" value="ribosomal oxygenase 1 isoform X1"/>
    <property type="match status" value="1"/>
</dbReference>
<feature type="compositionally biased region" description="Polar residues" evidence="14">
    <location>
        <begin position="54"/>
        <end position="63"/>
    </location>
</feature>
<feature type="region of interest" description="Disordered" evidence="14">
    <location>
        <begin position="225"/>
        <end position="260"/>
    </location>
</feature>
<keyword evidence="11 13" id="KW-0539">Nucleus</keyword>
<evidence type="ECO:0000256" key="11">
    <source>
        <dbReference type="ARBA" id="ARBA00023242"/>
    </source>
</evidence>
<comment type="function">
    <text evidence="13">Oxygenase that can act as both a histone lysine demethylase and a ribosomal histidine hydroxylase.</text>
</comment>
<dbReference type="AlphaFoldDB" id="A0A0B2USD4"/>
<feature type="compositionally biased region" description="Basic and acidic residues" evidence="14">
    <location>
        <begin position="35"/>
        <end position="52"/>
    </location>
</feature>
<dbReference type="Proteomes" id="UP000031036">
    <property type="component" value="Unassembled WGS sequence"/>
</dbReference>
<keyword evidence="17" id="KW-1185">Reference proteome</keyword>
<name>A0A0B2USD4_TOXCA</name>
<evidence type="ECO:0000259" key="15">
    <source>
        <dbReference type="PROSITE" id="PS51184"/>
    </source>
</evidence>
<comment type="catalytic activity">
    <reaction evidence="12 13">
        <text>N(6),N(6)-dimethyl-L-lysyl(36)-[histone H3] + 2 2-oxoglutarate + 2 O2 = L-lysyl(36)-[histone H3] + 2 formaldehyde + 2 succinate + 2 CO2</text>
        <dbReference type="Rhea" id="RHEA:42032"/>
        <dbReference type="Rhea" id="RHEA-COMP:9785"/>
        <dbReference type="Rhea" id="RHEA-COMP:9787"/>
        <dbReference type="ChEBI" id="CHEBI:15379"/>
        <dbReference type="ChEBI" id="CHEBI:16526"/>
        <dbReference type="ChEBI" id="CHEBI:16810"/>
        <dbReference type="ChEBI" id="CHEBI:16842"/>
        <dbReference type="ChEBI" id="CHEBI:29969"/>
        <dbReference type="ChEBI" id="CHEBI:30031"/>
        <dbReference type="ChEBI" id="CHEBI:61976"/>
        <dbReference type="EC" id="1.14.11.27"/>
    </reaction>
</comment>
<dbReference type="GO" id="GO:0008168">
    <property type="term" value="F:methyltransferase activity"/>
    <property type="evidence" value="ECO:0007669"/>
    <property type="project" value="UniProtKB-KW"/>
</dbReference>
<keyword evidence="7 13" id="KW-0560">Oxidoreductase</keyword>
<keyword evidence="4 13" id="KW-0479">Metal-binding</keyword>
<evidence type="ECO:0000256" key="7">
    <source>
        <dbReference type="ARBA" id="ARBA00023002"/>
    </source>
</evidence>
<gene>
    <name evidence="16" type="ORF">Tcan_10777</name>
</gene>
<dbReference type="STRING" id="6265.A0A0B2USD4"/>
<evidence type="ECO:0000256" key="8">
    <source>
        <dbReference type="ARBA" id="ARBA00023004"/>
    </source>
</evidence>
<dbReference type="OrthoDB" id="425950at2759"/>
<evidence type="ECO:0000256" key="12">
    <source>
        <dbReference type="ARBA" id="ARBA00047915"/>
    </source>
</evidence>
<dbReference type="Pfam" id="PF21233">
    <property type="entry name" value="WHD_RIOX1"/>
    <property type="match status" value="1"/>
</dbReference>
<dbReference type="GO" id="GO:0140680">
    <property type="term" value="F:histone H3K36me/H3K36me2 demethylase activity"/>
    <property type="evidence" value="ECO:0007669"/>
    <property type="project" value="UniProtKB-EC"/>
</dbReference>
<feature type="region of interest" description="Disordered" evidence="14">
    <location>
        <begin position="1"/>
        <end position="83"/>
    </location>
</feature>
<evidence type="ECO:0000256" key="2">
    <source>
        <dbReference type="ARBA" id="ARBA00010309"/>
    </source>
</evidence>
<evidence type="ECO:0000313" key="17">
    <source>
        <dbReference type="Proteomes" id="UP000031036"/>
    </source>
</evidence>
<dbReference type="PROSITE" id="PS51184">
    <property type="entry name" value="JMJC"/>
    <property type="match status" value="1"/>
</dbReference>